<dbReference type="InterPro" id="IPR013655">
    <property type="entry name" value="PAS_fold_3"/>
</dbReference>
<dbReference type="CDD" id="cd18773">
    <property type="entry name" value="PDC1_HK_sensor"/>
    <property type="match status" value="1"/>
</dbReference>
<evidence type="ECO:0000259" key="16">
    <source>
        <dbReference type="PROSITE" id="PS50113"/>
    </source>
</evidence>
<evidence type="ECO:0000256" key="9">
    <source>
        <dbReference type="ARBA" id="ARBA00022741"/>
    </source>
</evidence>
<evidence type="ECO:0000256" key="13">
    <source>
        <dbReference type="SAM" id="MobiDB-lite"/>
    </source>
</evidence>
<name>A0ABS5GFW1_9BRAD</name>
<keyword evidence="14" id="KW-0472">Membrane</keyword>
<evidence type="ECO:0000256" key="6">
    <source>
        <dbReference type="ARBA" id="ARBA00022643"/>
    </source>
</evidence>
<dbReference type="Pfam" id="PF07536">
    <property type="entry name" value="HWE_HK"/>
    <property type="match status" value="1"/>
</dbReference>
<keyword evidence="9" id="KW-0547">Nucleotide-binding</keyword>
<feature type="domain" description="PAC" evidence="16">
    <location>
        <begin position="458"/>
        <end position="510"/>
    </location>
</feature>
<evidence type="ECO:0000259" key="15">
    <source>
        <dbReference type="PROSITE" id="PS50112"/>
    </source>
</evidence>
<dbReference type="InterPro" id="IPR035965">
    <property type="entry name" value="PAS-like_dom_sf"/>
</dbReference>
<dbReference type="PROSITE" id="PS50113">
    <property type="entry name" value="PAC"/>
    <property type="match status" value="1"/>
</dbReference>
<dbReference type="CDD" id="cd00130">
    <property type="entry name" value="PAS"/>
    <property type="match status" value="1"/>
</dbReference>
<evidence type="ECO:0000256" key="4">
    <source>
        <dbReference type="ARBA" id="ARBA00022553"/>
    </source>
</evidence>
<feature type="compositionally biased region" description="Basic and acidic residues" evidence="13">
    <location>
        <begin position="141"/>
        <end position="156"/>
    </location>
</feature>
<dbReference type="Gene3D" id="2.10.70.100">
    <property type="match status" value="1"/>
</dbReference>
<evidence type="ECO:0000256" key="14">
    <source>
        <dbReference type="SAM" id="Phobius"/>
    </source>
</evidence>
<dbReference type="Pfam" id="PF08447">
    <property type="entry name" value="PAS_3"/>
    <property type="match status" value="1"/>
</dbReference>
<organism evidence="17 18">
    <name type="scientific">Bradyrhizobium denitrificans</name>
    <dbReference type="NCBI Taxonomy" id="2734912"/>
    <lineage>
        <taxon>Bacteria</taxon>
        <taxon>Pseudomonadati</taxon>
        <taxon>Pseudomonadota</taxon>
        <taxon>Alphaproteobacteria</taxon>
        <taxon>Hyphomicrobiales</taxon>
        <taxon>Nitrobacteraceae</taxon>
        <taxon>Bradyrhizobium</taxon>
    </lineage>
</organism>
<dbReference type="SMART" id="SM00091">
    <property type="entry name" value="PAS"/>
    <property type="match status" value="1"/>
</dbReference>
<dbReference type="Gene3D" id="3.30.565.10">
    <property type="entry name" value="Histidine kinase-like ATPase, C-terminal domain"/>
    <property type="match status" value="1"/>
</dbReference>
<evidence type="ECO:0000256" key="1">
    <source>
        <dbReference type="ARBA" id="ARBA00000085"/>
    </source>
</evidence>
<evidence type="ECO:0000256" key="12">
    <source>
        <dbReference type="ARBA" id="ARBA00023026"/>
    </source>
</evidence>
<dbReference type="PANTHER" id="PTHR41523:SF7">
    <property type="entry name" value="HISTIDINE KINASE"/>
    <property type="match status" value="1"/>
</dbReference>
<evidence type="ECO:0000256" key="2">
    <source>
        <dbReference type="ARBA" id="ARBA00012438"/>
    </source>
</evidence>
<evidence type="ECO:0000256" key="10">
    <source>
        <dbReference type="ARBA" id="ARBA00022777"/>
    </source>
</evidence>
<feature type="domain" description="PAS" evidence="15">
    <location>
        <begin position="384"/>
        <end position="456"/>
    </location>
</feature>
<protein>
    <recommendedName>
        <fullName evidence="3">Blue-light-activated histidine kinase</fullName>
        <ecNumber evidence="2">2.7.13.3</ecNumber>
    </recommendedName>
</protein>
<evidence type="ECO:0000256" key="3">
    <source>
        <dbReference type="ARBA" id="ARBA00021740"/>
    </source>
</evidence>
<dbReference type="SUPFAM" id="SSF55785">
    <property type="entry name" value="PYP-like sensor domain (PAS domain)"/>
    <property type="match status" value="1"/>
</dbReference>
<keyword evidence="10" id="KW-0418">Kinase</keyword>
<keyword evidence="7" id="KW-0808">Transferase</keyword>
<dbReference type="PANTHER" id="PTHR41523">
    <property type="entry name" value="TWO-COMPONENT SYSTEM SENSOR PROTEIN"/>
    <property type="match status" value="1"/>
</dbReference>
<evidence type="ECO:0000313" key="17">
    <source>
        <dbReference type="EMBL" id="MBR1140108.1"/>
    </source>
</evidence>
<feature type="transmembrane region" description="Helical" evidence="14">
    <location>
        <begin position="301"/>
        <end position="322"/>
    </location>
</feature>
<dbReference type="Gene3D" id="3.30.450.20">
    <property type="entry name" value="PAS domain"/>
    <property type="match status" value="1"/>
</dbReference>
<keyword evidence="6" id="KW-0288">FMN</keyword>
<keyword evidence="14" id="KW-0812">Transmembrane</keyword>
<keyword evidence="8" id="KW-0677">Repeat</keyword>
<reference evidence="18" key="1">
    <citation type="journal article" date="2021" name="ISME J.">
        <title>Evolutionary origin and ecological implication of a unique nif island in free-living Bradyrhizobium lineages.</title>
        <authorList>
            <person name="Tao J."/>
        </authorList>
    </citation>
    <scope>NUCLEOTIDE SEQUENCE [LARGE SCALE GENOMIC DNA]</scope>
    <source>
        <strain evidence="18">SZCCT0094</strain>
    </source>
</reference>
<evidence type="ECO:0000256" key="5">
    <source>
        <dbReference type="ARBA" id="ARBA00022630"/>
    </source>
</evidence>
<gene>
    <name evidence="17" type="ORF">JQ619_30555</name>
</gene>
<keyword evidence="5" id="KW-0285">Flavoprotein</keyword>
<keyword evidence="4" id="KW-0597">Phosphoprotein</keyword>
<comment type="catalytic activity">
    <reaction evidence="1">
        <text>ATP + protein L-histidine = ADP + protein N-phospho-L-histidine.</text>
        <dbReference type="EC" id="2.7.13.3"/>
    </reaction>
</comment>
<dbReference type="CDD" id="cd18774">
    <property type="entry name" value="PDC2_HK_sensor"/>
    <property type="match status" value="1"/>
</dbReference>
<feature type="region of interest" description="Disordered" evidence="13">
    <location>
        <begin position="136"/>
        <end position="162"/>
    </location>
</feature>
<dbReference type="InterPro" id="IPR011102">
    <property type="entry name" value="Sig_transdc_His_kinase_HWE"/>
</dbReference>
<dbReference type="EMBL" id="JAFCLK010000036">
    <property type="protein sequence ID" value="MBR1140108.1"/>
    <property type="molecule type" value="Genomic_DNA"/>
</dbReference>
<evidence type="ECO:0000256" key="11">
    <source>
        <dbReference type="ARBA" id="ARBA00022840"/>
    </source>
</evidence>
<keyword evidence="14" id="KW-1133">Transmembrane helix</keyword>
<keyword evidence="12" id="KW-0843">Virulence</keyword>
<keyword evidence="11" id="KW-0067">ATP-binding</keyword>
<sequence>MREPEMPRRLLGRLLPMLQRSYGGMSIKGRLLLLAGILFLPCVGLIAYVIASLAQSADDSIRRGLSYAAQTISGAVDAELRRYIALAEVLAKSPELSAADLTDFEAEARRVGAVSGDGWIIVSDVDGHLLLNTVSAPGKPLGERTPEGRRSQDRAFRSGRPSISDIFTGPNSGAWVATVDIPVFKDGKPFRCLSIAMPESNYTRLLAQQQLPADWLVGIMDESGRYITRIPKNATSTGQLASAGWRAHASVDGIAEFTSIEGDRVINANAHPQLSGWTVGVGIKRGAFTQAISSTVKTATIAATTICGLALLLAAAIAASIARPLGSIAVRNSIPGEAAASDPPEVRALNARLAAAERAQAESARILQENFRMLAKARDDASRSAEQLRLAAKYGRLGTFIWDGKSNTSHWSAEIEELYGVAPGTFPGTYDDWLALVHPEDRDRADRDNRKALISGELDSEWRVPLPDGSVRWIEARARMLSGEGSSDLQMIGVNIDVTAAKEADRRRELLVHELAHRVKNSLAVVQSLAHQLLPRQDVKVRDFISRLHALATVHTSLAENDWQGADLAALIQSQVAPFASTPDQLVIHGPTILVPVELTTQLALVVHEMACNASKYGALSTPDGHVNVSWSLGADVLHVRWQESGGPPAREPPVVGFGSRLLTRTVRHLQRSFGETGLTCQFDMPWLETLGQGPAAAVGEAT</sequence>
<dbReference type="NCBIfam" id="TIGR00229">
    <property type="entry name" value="sensory_box"/>
    <property type="match status" value="1"/>
</dbReference>
<accession>A0ABS5GFW1</accession>
<dbReference type="InterPro" id="IPR036890">
    <property type="entry name" value="HATPase_C_sf"/>
</dbReference>
<dbReference type="Proteomes" id="UP001314635">
    <property type="component" value="Unassembled WGS sequence"/>
</dbReference>
<comment type="caution">
    <text evidence="17">The sequence shown here is derived from an EMBL/GenBank/DDBJ whole genome shotgun (WGS) entry which is preliminary data.</text>
</comment>
<dbReference type="InterPro" id="IPR000700">
    <property type="entry name" value="PAS-assoc_C"/>
</dbReference>
<evidence type="ECO:0000256" key="8">
    <source>
        <dbReference type="ARBA" id="ARBA00022737"/>
    </source>
</evidence>
<evidence type="ECO:0000256" key="7">
    <source>
        <dbReference type="ARBA" id="ARBA00022679"/>
    </source>
</evidence>
<dbReference type="EC" id="2.7.13.3" evidence="2"/>
<proteinExistence type="predicted"/>
<dbReference type="InterPro" id="IPR000014">
    <property type="entry name" value="PAS"/>
</dbReference>
<keyword evidence="18" id="KW-1185">Reference proteome</keyword>
<dbReference type="PROSITE" id="PS50112">
    <property type="entry name" value="PAS"/>
    <property type="match status" value="1"/>
</dbReference>
<evidence type="ECO:0000313" key="18">
    <source>
        <dbReference type="Proteomes" id="UP001314635"/>
    </source>
</evidence>
<dbReference type="SMART" id="SM00911">
    <property type="entry name" value="HWE_HK"/>
    <property type="match status" value="1"/>
</dbReference>